<evidence type="ECO:0000313" key="2">
    <source>
        <dbReference type="EMBL" id="KAK6188999.1"/>
    </source>
</evidence>
<feature type="region of interest" description="Disordered" evidence="1">
    <location>
        <begin position="16"/>
        <end position="63"/>
    </location>
</feature>
<evidence type="ECO:0000256" key="1">
    <source>
        <dbReference type="SAM" id="MobiDB-lite"/>
    </source>
</evidence>
<gene>
    <name evidence="2" type="ORF">SNE40_005059</name>
</gene>
<reference evidence="2 3" key="1">
    <citation type="submission" date="2024-01" db="EMBL/GenBank/DDBJ databases">
        <title>The genome of the rayed Mediterranean limpet Patella caerulea (Linnaeus, 1758).</title>
        <authorList>
            <person name="Anh-Thu Weber A."/>
            <person name="Halstead-Nussloch G."/>
        </authorList>
    </citation>
    <scope>NUCLEOTIDE SEQUENCE [LARGE SCALE GENOMIC DNA]</scope>
    <source>
        <strain evidence="2">AATW-2023a</strain>
        <tissue evidence="2">Whole specimen</tissue>
    </source>
</reference>
<name>A0AAN8JZC5_PATCE</name>
<feature type="compositionally biased region" description="Acidic residues" evidence="1">
    <location>
        <begin position="50"/>
        <end position="63"/>
    </location>
</feature>
<accession>A0AAN8JZC5</accession>
<dbReference type="Proteomes" id="UP001347796">
    <property type="component" value="Unassembled WGS sequence"/>
</dbReference>
<evidence type="ECO:0000313" key="3">
    <source>
        <dbReference type="Proteomes" id="UP001347796"/>
    </source>
</evidence>
<comment type="caution">
    <text evidence="2">The sequence shown here is derived from an EMBL/GenBank/DDBJ whole genome shotgun (WGS) entry which is preliminary data.</text>
</comment>
<sequence length="127" mass="13697">MDIDIKAMYECAGFSEDVVGDTESDDDGDRDFGNDGDADGDSDGDRSPGDDEIDDGDDEELGSEAELAVDDGIDDDNVGGDKLQLSVLLYETSLSIFSKLQSRIRCFWSAINSLVAIVSLESNFPVR</sequence>
<proteinExistence type="predicted"/>
<feature type="compositionally biased region" description="Acidic residues" evidence="1">
    <location>
        <begin position="18"/>
        <end position="42"/>
    </location>
</feature>
<dbReference type="AlphaFoldDB" id="A0AAN8JZC5"/>
<organism evidence="2 3">
    <name type="scientific">Patella caerulea</name>
    <name type="common">Rayed Mediterranean limpet</name>
    <dbReference type="NCBI Taxonomy" id="87958"/>
    <lineage>
        <taxon>Eukaryota</taxon>
        <taxon>Metazoa</taxon>
        <taxon>Spiralia</taxon>
        <taxon>Lophotrochozoa</taxon>
        <taxon>Mollusca</taxon>
        <taxon>Gastropoda</taxon>
        <taxon>Patellogastropoda</taxon>
        <taxon>Patelloidea</taxon>
        <taxon>Patellidae</taxon>
        <taxon>Patella</taxon>
    </lineage>
</organism>
<protein>
    <submittedName>
        <fullName evidence="2">Uncharacterized protein</fullName>
    </submittedName>
</protein>
<dbReference type="EMBL" id="JAZGQO010000003">
    <property type="protein sequence ID" value="KAK6188999.1"/>
    <property type="molecule type" value="Genomic_DNA"/>
</dbReference>
<keyword evidence="3" id="KW-1185">Reference proteome</keyword>